<reference evidence="1" key="3">
    <citation type="submission" date="2025-09" db="UniProtKB">
        <authorList>
            <consortium name="Ensembl"/>
        </authorList>
    </citation>
    <scope>IDENTIFICATION</scope>
</reference>
<sequence>MSSQESSGALLSTTTVSSVAVQAGDSRIVIAILKCGKWVQLQLAESCPNLLEIGSSQDETKKLLEDHELLLAKLKVTSWFQKTIKDLQKQHLGSSLSENEELIQKHKELSLKAKVRHESLNFSKLINCRGVKICIGGGWRENVSPHSNGITDL</sequence>
<organism evidence="1 2">
    <name type="scientific">Monodelphis domestica</name>
    <name type="common">Gray short-tailed opossum</name>
    <dbReference type="NCBI Taxonomy" id="13616"/>
    <lineage>
        <taxon>Eukaryota</taxon>
        <taxon>Metazoa</taxon>
        <taxon>Chordata</taxon>
        <taxon>Craniata</taxon>
        <taxon>Vertebrata</taxon>
        <taxon>Euteleostomi</taxon>
        <taxon>Mammalia</taxon>
        <taxon>Metatheria</taxon>
        <taxon>Didelphimorphia</taxon>
        <taxon>Didelphidae</taxon>
        <taxon>Monodelphis</taxon>
    </lineage>
</organism>
<reference evidence="1 2" key="1">
    <citation type="journal article" date="2007" name="Nature">
        <title>Genome of the marsupial Monodelphis domestica reveals innovation in non-coding sequences.</title>
        <authorList>
            <person name="Mikkelsen T.S."/>
            <person name="Wakefield M.J."/>
            <person name="Aken B."/>
            <person name="Amemiya C.T."/>
            <person name="Chang J.L."/>
            <person name="Duke S."/>
            <person name="Garber M."/>
            <person name="Gentles A.J."/>
            <person name="Goodstadt L."/>
            <person name="Heger A."/>
            <person name="Jurka J."/>
            <person name="Kamal M."/>
            <person name="Mauceli E."/>
            <person name="Searle S.M."/>
            <person name="Sharpe T."/>
            <person name="Baker M.L."/>
            <person name="Batzer M.A."/>
            <person name="Benos P.V."/>
            <person name="Belov K."/>
            <person name="Clamp M."/>
            <person name="Cook A."/>
            <person name="Cuff J."/>
            <person name="Das R."/>
            <person name="Davidow L."/>
            <person name="Deakin J.E."/>
            <person name="Fazzari M.J."/>
            <person name="Glass J.L."/>
            <person name="Grabherr M."/>
            <person name="Greally J.M."/>
            <person name="Gu W."/>
            <person name="Hore T.A."/>
            <person name="Huttley G.A."/>
            <person name="Kleber M."/>
            <person name="Jirtle R.L."/>
            <person name="Koina E."/>
            <person name="Lee J.T."/>
            <person name="Mahony S."/>
            <person name="Marra M.A."/>
            <person name="Miller R.D."/>
            <person name="Nicholls R.D."/>
            <person name="Oda M."/>
            <person name="Papenfuss A.T."/>
            <person name="Parra Z.E."/>
            <person name="Pollock D.D."/>
            <person name="Ray D.A."/>
            <person name="Schein J.E."/>
            <person name="Speed T.P."/>
            <person name="Thompson K."/>
            <person name="VandeBerg J.L."/>
            <person name="Wade C.M."/>
            <person name="Walker J.A."/>
            <person name="Waters P.D."/>
            <person name="Webber C."/>
            <person name="Weidman J.R."/>
            <person name="Xie X."/>
            <person name="Zody M.C."/>
            <person name="Baldwin J."/>
            <person name="Abdouelleil A."/>
            <person name="Abdulkadir J."/>
            <person name="Abebe A."/>
            <person name="Abera B."/>
            <person name="Abreu J."/>
            <person name="Acer S.C."/>
            <person name="Aftuck L."/>
            <person name="Alexander A."/>
            <person name="An P."/>
            <person name="Anderson E."/>
            <person name="Anderson S."/>
            <person name="Arachi H."/>
            <person name="Azer M."/>
            <person name="Bachantsang P."/>
            <person name="Barry A."/>
            <person name="Bayul T."/>
            <person name="Berlin A."/>
            <person name="Bessette D."/>
            <person name="Bloom T."/>
            <person name="Bloom T."/>
            <person name="Boguslavskiy L."/>
            <person name="Bonnet C."/>
            <person name="Boukhgalter B."/>
            <person name="Bourzgui I."/>
            <person name="Brown A."/>
            <person name="Cahill P."/>
            <person name="Channer S."/>
            <person name="Cheshatsang Y."/>
            <person name="Chuda L."/>
            <person name="Citroen M."/>
            <person name="Collymore A."/>
            <person name="Cooke P."/>
            <person name="Costello M."/>
            <person name="D'Aco K."/>
            <person name="Daza R."/>
            <person name="De Haan G."/>
            <person name="DeGray S."/>
            <person name="DeMaso C."/>
            <person name="Dhargay N."/>
            <person name="Dooley K."/>
            <person name="Dooley E."/>
            <person name="Doricent M."/>
            <person name="Dorje P."/>
            <person name="Dorjee K."/>
            <person name="Dupes A."/>
            <person name="Elong R."/>
            <person name="Falk J."/>
            <person name="Farina A."/>
            <person name="Faro S."/>
            <person name="Ferguson D."/>
            <person name="Fisher S."/>
            <person name="Foley C.D."/>
            <person name="Franke A."/>
            <person name="Friedrich D."/>
            <person name="Gadbois L."/>
            <person name="Gearin G."/>
            <person name="Gearin C.R."/>
            <person name="Giannoukos G."/>
            <person name="Goode T."/>
            <person name="Graham J."/>
            <person name="Grandbois E."/>
            <person name="Grewal S."/>
            <person name="Gyaltsen K."/>
            <person name="Hafez N."/>
            <person name="Hagos B."/>
            <person name="Hall J."/>
            <person name="Henson C."/>
            <person name="Hollinger A."/>
            <person name="Honan T."/>
            <person name="Huard M.D."/>
            <person name="Hughes L."/>
            <person name="Hurhula B."/>
            <person name="Husby M.E."/>
            <person name="Kamat A."/>
            <person name="Kanga B."/>
            <person name="Kashin S."/>
            <person name="Khazanovich D."/>
            <person name="Kisner P."/>
            <person name="Lance K."/>
            <person name="Lara M."/>
            <person name="Lee W."/>
            <person name="Lennon N."/>
            <person name="Letendre F."/>
            <person name="LeVine R."/>
            <person name="Lipovsky A."/>
            <person name="Liu X."/>
            <person name="Liu J."/>
            <person name="Liu S."/>
            <person name="Lokyitsang T."/>
            <person name="Lokyitsang Y."/>
            <person name="Lubonja R."/>
            <person name="Lui A."/>
            <person name="MacDonald P."/>
            <person name="Magnisalis V."/>
            <person name="Maru K."/>
            <person name="Matthews C."/>
            <person name="McCusker W."/>
            <person name="McDonough S."/>
            <person name="Mehta T."/>
            <person name="Meldrim J."/>
            <person name="Meneus L."/>
            <person name="Mihai O."/>
            <person name="Mihalev A."/>
            <person name="Mihova T."/>
            <person name="Mittelman R."/>
            <person name="Mlenga V."/>
            <person name="Montmayeur A."/>
            <person name="Mulrain L."/>
            <person name="Navidi A."/>
            <person name="Naylor J."/>
            <person name="Negash T."/>
            <person name="Nguyen T."/>
            <person name="Nguyen N."/>
            <person name="Nicol R."/>
            <person name="Norbu C."/>
            <person name="Norbu N."/>
            <person name="Novod N."/>
            <person name="O'Neill B."/>
            <person name="Osman S."/>
            <person name="Markiewicz E."/>
            <person name="Oyono O.L."/>
            <person name="Patti C."/>
            <person name="Phunkhang P."/>
            <person name="Pierre F."/>
            <person name="Priest M."/>
            <person name="Raghuraman S."/>
            <person name="Rege F."/>
            <person name="Reyes R."/>
            <person name="Rise C."/>
            <person name="Rogov P."/>
            <person name="Ross K."/>
            <person name="Ryan E."/>
            <person name="Settipalli S."/>
            <person name="Shea T."/>
            <person name="Sherpa N."/>
            <person name="Shi L."/>
            <person name="Shih D."/>
            <person name="Sparrow T."/>
            <person name="Spaulding J."/>
            <person name="Stalker J."/>
            <person name="Stange-Thomann N."/>
            <person name="Stavropoulos S."/>
            <person name="Stone C."/>
            <person name="Strader C."/>
            <person name="Tesfaye S."/>
            <person name="Thomson T."/>
            <person name="Thoulutsang Y."/>
            <person name="Thoulutsang D."/>
            <person name="Topham K."/>
            <person name="Topping I."/>
            <person name="Tsamla T."/>
            <person name="Vassiliev H."/>
            <person name="Vo A."/>
            <person name="Wangchuk T."/>
            <person name="Wangdi T."/>
            <person name="Weiand M."/>
            <person name="Wilkinson J."/>
            <person name="Wilson A."/>
            <person name="Yadav S."/>
            <person name="Young G."/>
            <person name="Yu Q."/>
            <person name="Zembek L."/>
            <person name="Zhong D."/>
            <person name="Zimmer A."/>
            <person name="Zwirko Z."/>
            <person name="Jaffe D.B."/>
            <person name="Alvarez P."/>
            <person name="Brockman W."/>
            <person name="Butler J."/>
            <person name="Chin C."/>
            <person name="Gnerre S."/>
            <person name="MacCallum I."/>
            <person name="Graves J.A."/>
            <person name="Ponting C.P."/>
            <person name="Breen M."/>
            <person name="Samollow P.B."/>
            <person name="Lander E.S."/>
            <person name="Lindblad-Toh K."/>
        </authorList>
    </citation>
    <scope>NUCLEOTIDE SEQUENCE [LARGE SCALE GENOMIC DNA]</scope>
</reference>
<dbReference type="Ensembl" id="ENSMODT00000075685.1">
    <property type="protein sequence ID" value="ENSMODP00000053585.1"/>
    <property type="gene ID" value="ENSMODG00000010153.4"/>
</dbReference>
<keyword evidence="2" id="KW-1185">Reference proteome</keyword>
<dbReference type="Proteomes" id="UP000002280">
    <property type="component" value="Chromosome 4"/>
</dbReference>
<gene>
    <name evidence="1" type="primary">CCDC141</name>
</gene>
<protein>
    <submittedName>
        <fullName evidence="1">Coiled-coil domain containing 141</fullName>
    </submittedName>
</protein>
<accession>A0A5F8H124</accession>
<name>A0A5F8H124_MONDO</name>
<dbReference type="GeneTree" id="ENSGT00440000038972"/>
<evidence type="ECO:0000313" key="1">
    <source>
        <dbReference type="Ensembl" id="ENSMODP00000053585.1"/>
    </source>
</evidence>
<dbReference type="Bgee" id="ENSMODG00000010153">
    <property type="expression patterns" value="Expressed in heart and 18 other cell types or tissues"/>
</dbReference>
<proteinExistence type="predicted"/>
<dbReference type="AlphaFoldDB" id="A0A5F8H124"/>
<evidence type="ECO:0000313" key="2">
    <source>
        <dbReference type="Proteomes" id="UP000002280"/>
    </source>
</evidence>
<reference evidence="1" key="2">
    <citation type="submission" date="2025-08" db="UniProtKB">
        <authorList>
            <consortium name="Ensembl"/>
        </authorList>
    </citation>
    <scope>IDENTIFICATION</scope>
</reference>